<name>A0A076LKP4_9EURY</name>
<dbReference type="STRING" id="1301915.JH146_1372"/>
<dbReference type="CDD" id="cd04240">
    <property type="entry name" value="AAK_UC"/>
    <property type="match status" value="1"/>
</dbReference>
<evidence type="ECO:0000313" key="3">
    <source>
        <dbReference type="Proteomes" id="UP000028781"/>
    </source>
</evidence>
<dbReference type="PIRSF" id="PIRSF004857">
    <property type="entry name" value="Kin_aa_kin"/>
    <property type="match status" value="1"/>
</dbReference>
<dbReference type="KEGG" id="mjh:JH146_1372"/>
<keyword evidence="3" id="KW-1185">Reference proteome</keyword>
<dbReference type="GO" id="GO:0016301">
    <property type="term" value="F:kinase activity"/>
    <property type="evidence" value="ECO:0007669"/>
    <property type="project" value="UniProtKB-KW"/>
</dbReference>
<dbReference type="NCBIfam" id="NF040622">
    <property type="entry name" value="MfnE"/>
    <property type="match status" value="1"/>
</dbReference>
<dbReference type="AlphaFoldDB" id="A0A076LKP4"/>
<proteinExistence type="predicted"/>
<evidence type="ECO:0000313" key="2">
    <source>
        <dbReference type="EMBL" id="AIJ06214.1"/>
    </source>
</evidence>
<dbReference type="Proteomes" id="UP000028781">
    <property type="component" value="Chromosome"/>
</dbReference>
<dbReference type="InterPro" id="IPR011375">
    <property type="entry name" value="MfnE"/>
</dbReference>
<gene>
    <name evidence="2" type="ORF">JH146_1372</name>
</gene>
<keyword evidence="2" id="KW-0808">Transferase</keyword>
<dbReference type="Gene3D" id="3.40.1160.10">
    <property type="entry name" value="Acetylglutamate kinase-like"/>
    <property type="match status" value="1"/>
</dbReference>
<dbReference type="InterPro" id="IPR036393">
    <property type="entry name" value="AceGlu_kinase-like_sf"/>
</dbReference>
<dbReference type="InterPro" id="IPR001048">
    <property type="entry name" value="Asp/Glu/Uridylate_kinase"/>
</dbReference>
<dbReference type="RefSeq" id="WP_048202310.1">
    <property type="nucleotide sequence ID" value="NZ_CP009149.1"/>
</dbReference>
<reference evidence="2 3" key="1">
    <citation type="journal article" date="2015" name="Int. J. Syst. Evol. Microbiol.">
        <title>M ethanocaldococcus bathoardescens sp. nov., a hyperthermophilic methanogen isolated from a volcanically active deep-sea hydrothermal vent.</title>
        <authorList>
            <person name="Stewart L.C."/>
            <person name="Jung J.H."/>
            <person name="Kim Y.T."/>
            <person name="Kwon S.W."/>
            <person name="Park C.S."/>
            <person name="Holden J.F."/>
        </authorList>
    </citation>
    <scope>NUCLEOTIDE SEQUENCE [LARGE SCALE GENOMIC DNA]</scope>
    <source>
        <strain evidence="2 3">JH146</strain>
    </source>
</reference>
<protein>
    <submittedName>
        <fullName evidence="2">Aspartate/glutamate/uridylate kinase 1</fullName>
    </submittedName>
</protein>
<dbReference type="EMBL" id="CP009149">
    <property type="protein sequence ID" value="AIJ06214.1"/>
    <property type="molecule type" value="Genomic_DNA"/>
</dbReference>
<dbReference type="HOGENOM" id="CLU_089197_0_0_2"/>
<sequence>MHIVKIGGSLTYDAEPLLKALKNYAKEKNKKIVIIPGGGEFANVVRNIDKALNISNSLSHKLAIKCMDLIGEVYAEIGDIKAYDTLFDLKREIEKEKIAILLPSKILLSTDIAEHSWAITSDSLSLYIGKLLDVREVIIATDVDGIYDKFPGGKLLNIINANDIKGSTSVDEIFPILLKKFKMNAYVVNGKYPERVIDILEGKHNICTKIIGIE</sequence>
<keyword evidence="2" id="KW-0418">Kinase</keyword>
<feature type="domain" description="Aspartate/glutamate/uridylate kinase" evidence="1">
    <location>
        <begin position="3"/>
        <end position="166"/>
    </location>
</feature>
<accession>A0A076LKP4</accession>
<evidence type="ECO:0000259" key="1">
    <source>
        <dbReference type="Pfam" id="PF00696"/>
    </source>
</evidence>
<dbReference type="OrthoDB" id="50461at2157"/>
<organism evidence="2 3">
    <name type="scientific">Methanocaldococcus bathoardescens</name>
    <dbReference type="NCBI Taxonomy" id="1301915"/>
    <lineage>
        <taxon>Archaea</taxon>
        <taxon>Methanobacteriati</taxon>
        <taxon>Methanobacteriota</taxon>
        <taxon>Methanomada group</taxon>
        <taxon>Methanococci</taxon>
        <taxon>Methanococcales</taxon>
        <taxon>Methanocaldococcaceae</taxon>
        <taxon>Methanocaldococcus</taxon>
    </lineage>
</organism>
<dbReference type="GeneID" id="24892003"/>
<dbReference type="InterPro" id="IPR053666">
    <property type="entry name" value="Furan-3-ylmethyl_P_kinase"/>
</dbReference>
<dbReference type="Pfam" id="PF00696">
    <property type="entry name" value="AA_kinase"/>
    <property type="match status" value="1"/>
</dbReference>
<dbReference type="SUPFAM" id="SSF53633">
    <property type="entry name" value="Carbamate kinase-like"/>
    <property type="match status" value="1"/>
</dbReference>